<evidence type="ECO:0000256" key="1">
    <source>
        <dbReference type="SAM" id="MobiDB-lite"/>
    </source>
</evidence>
<gene>
    <name evidence="2" type="ORF">OKA04_23440</name>
</gene>
<reference evidence="2 3" key="1">
    <citation type="submission" date="2022-10" db="EMBL/GenBank/DDBJ databases">
        <title>Luteolibacter flavescens strain MCCC 1K03193, whole genome shotgun sequencing project.</title>
        <authorList>
            <person name="Zhao G."/>
            <person name="Shen L."/>
        </authorList>
    </citation>
    <scope>NUCLEOTIDE SEQUENCE [LARGE SCALE GENOMIC DNA]</scope>
    <source>
        <strain evidence="2 3">MCCC 1K03193</strain>
    </source>
</reference>
<dbReference type="RefSeq" id="WP_264503668.1">
    <property type="nucleotide sequence ID" value="NZ_JAPDDS010000021.1"/>
</dbReference>
<accession>A0ABT3FVU0</accession>
<keyword evidence="3" id="KW-1185">Reference proteome</keyword>
<feature type="region of interest" description="Disordered" evidence="1">
    <location>
        <begin position="277"/>
        <end position="319"/>
    </location>
</feature>
<feature type="compositionally biased region" description="Polar residues" evidence="1">
    <location>
        <begin position="300"/>
        <end position="313"/>
    </location>
</feature>
<evidence type="ECO:0000313" key="2">
    <source>
        <dbReference type="EMBL" id="MCW1887711.1"/>
    </source>
</evidence>
<dbReference type="GO" id="GO:0008233">
    <property type="term" value="F:peptidase activity"/>
    <property type="evidence" value="ECO:0007669"/>
    <property type="project" value="UniProtKB-KW"/>
</dbReference>
<sequence>MSNVLIFSALACALQGEGAPSEFVFLPEGEHKLTPQSHPKGITVKMPADKGAQVAAAFNEALAKRENVTAWCDFEHSRKYPVSCYPTSFRYVPGQGVVATVEWSKSGREAVEGRDARFFSPEFYIGDDGVPTGLPDRGPVGALCTEPAFREIPAITAADADADKPTESQQTMSSLIILAALGIDHSRSDADQAGLTKLQEIQAAAARVPGLEGEVTKLKGEVKDGKQKAGLALFKRAVTAGLEKADDAERKARYLSAAEADDSFALELLTEKVAAAEAGKGDDDDDITKPIVTARDSGGAKNNEQRISAAQTKARNELGPGANFSEVWARAAEIDPPAFV</sequence>
<keyword evidence="2" id="KW-0378">Hydrolase</keyword>
<comment type="caution">
    <text evidence="2">The sequence shown here is derived from an EMBL/GenBank/DDBJ whole genome shotgun (WGS) entry which is preliminary data.</text>
</comment>
<name>A0ABT3FVU0_9BACT</name>
<dbReference type="Pfam" id="PF10123">
    <property type="entry name" value="Mu-like_Pro"/>
    <property type="match status" value="1"/>
</dbReference>
<dbReference type="Proteomes" id="UP001207930">
    <property type="component" value="Unassembled WGS sequence"/>
</dbReference>
<keyword evidence="2" id="KW-0645">Protease</keyword>
<proteinExistence type="predicted"/>
<organism evidence="2 3">
    <name type="scientific">Luteolibacter flavescens</name>
    <dbReference type="NCBI Taxonomy" id="1859460"/>
    <lineage>
        <taxon>Bacteria</taxon>
        <taxon>Pseudomonadati</taxon>
        <taxon>Verrucomicrobiota</taxon>
        <taxon>Verrucomicrobiia</taxon>
        <taxon>Verrucomicrobiales</taxon>
        <taxon>Verrucomicrobiaceae</taxon>
        <taxon>Luteolibacter</taxon>
    </lineage>
</organism>
<dbReference type="InterPro" id="IPR012106">
    <property type="entry name" value="Phage_Mu_Gp1"/>
</dbReference>
<dbReference type="EMBL" id="JAPDDS010000021">
    <property type="protein sequence ID" value="MCW1887711.1"/>
    <property type="molecule type" value="Genomic_DNA"/>
</dbReference>
<dbReference type="GO" id="GO:0006508">
    <property type="term" value="P:proteolysis"/>
    <property type="evidence" value="ECO:0007669"/>
    <property type="project" value="UniProtKB-KW"/>
</dbReference>
<evidence type="ECO:0000313" key="3">
    <source>
        <dbReference type="Proteomes" id="UP001207930"/>
    </source>
</evidence>
<protein>
    <submittedName>
        <fullName evidence="2">Phage protease</fullName>
    </submittedName>
</protein>